<dbReference type="STRING" id="930990.A0A067MPX2"/>
<dbReference type="InParanoid" id="A0A067MPX2"/>
<reference evidence="6" key="1">
    <citation type="journal article" date="2014" name="Proc. Natl. Acad. Sci. U.S.A.">
        <title>Extensive sampling of basidiomycete genomes demonstrates inadequacy of the white-rot/brown-rot paradigm for wood decay fungi.</title>
        <authorList>
            <person name="Riley R."/>
            <person name="Salamov A.A."/>
            <person name="Brown D.W."/>
            <person name="Nagy L.G."/>
            <person name="Floudas D."/>
            <person name="Held B.W."/>
            <person name="Levasseur A."/>
            <person name="Lombard V."/>
            <person name="Morin E."/>
            <person name="Otillar R."/>
            <person name="Lindquist E.A."/>
            <person name="Sun H."/>
            <person name="LaButti K.M."/>
            <person name="Schmutz J."/>
            <person name="Jabbour D."/>
            <person name="Luo H."/>
            <person name="Baker S.E."/>
            <person name="Pisabarro A.G."/>
            <person name="Walton J.D."/>
            <person name="Blanchette R.A."/>
            <person name="Henrissat B."/>
            <person name="Martin F."/>
            <person name="Cullen D."/>
            <person name="Hibbett D.S."/>
            <person name="Grigoriev I.V."/>
        </authorList>
    </citation>
    <scope>NUCLEOTIDE SEQUENCE [LARGE SCALE GENOMIC DNA]</scope>
    <source>
        <strain evidence="6">FD-172 SS1</strain>
    </source>
</reference>
<dbReference type="SUPFAM" id="SSF48403">
    <property type="entry name" value="Ankyrin repeat"/>
    <property type="match status" value="2"/>
</dbReference>
<feature type="repeat" description="ANK" evidence="3">
    <location>
        <begin position="578"/>
        <end position="613"/>
    </location>
</feature>
<feature type="repeat" description="ANK" evidence="3">
    <location>
        <begin position="508"/>
        <end position="544"/>
    </location>
</feature>
<feature type="repeat" description="ANK" evidence="3">
    <location>
        <begin position="475"/>
        <end position="507"/>
    </location>
</feature>
<protein>
    <recommendedName>
        <fullName evidence="4">Protein kinase domain-containing protein</fullName>
    </recommendedName>
</protein>
<dbReference type="InterPro" id="IPR011009">
    <property type="entry name" value="Kinase-like_dom_sf"/>
</dbReference>
<feature type="repeat" description="ANK" evidence="3">
    <location>
        <begin position="342"/>
        <end position="374"/>
    </location>
</feature>
<dbReference type="PROSITE" id="PS50011">
    <property type="entry name" value="PROTEIN_KINASE_DOM"/>
    <property type="match status" value="1"/>
</dbReference>
<dbReference type="PROSITE" id="PS50088">
    <property type="entry name" value="ANK_REPEAT"/>
    <property type="match status" value="6"/>
</dbReference>
<dbReference type="PANTHER" id="PTHR24126">
    <property type="entry name" value="ANKYRIN REPEAT, PH AND SEC7 DOMAIN CONTAINING PROTEIN SECG-RELATED"/>
    <property type="match status" value="1"/>
</dbReference>
<dbReference type="Pfam" id="PF12796">
    <property type="entry name" value="Ank_2"/>
    <property type="match status" value="2"/>
</dbReference>
<dbReference type="GO" id="GO:0005524">
    <property type="term" value="F:ATP binding"/>
    <property type="evidence" value="ECO:0007669"/>
    <property type="project" value="InterPro"/>
</dbReference>
<dbReference type="GO" id="GO:0004672">
    <property type="term" value="F:protein kinase activity"/>
    <property type="evidence" value="ECO:0007669"/>
    <property type="project" value="InterPro"/>
</dbReference>
<feature type="repeat" description="ANK" evidence="3">
    <location>
        <begin position="26"/>
        <end position="58"/>
    </location>
</feature>
<accession>A0A067MPX2</accession>
<dbReference type="PROSITE" id="PS50297">
    <property type="entry name" value="ANK_REP_REGION"/>
    <property type="match status" value="5"/>
</dbReference>
<dbReference type="InterPro" id="IPR036770">
    <property type="entry name" value="Ankyrin_rpt-contain_sf"/>
</dbReference>
<dbReference type="InterPro" id="IPR001245">
    <property type="entry name" value="Ser-Thr/Tyr_kinase_cat_dom"/>
</dbReference>
<dbReference type="InterPro" id="IPR002110">
    <property type="entry name" value="Ankyrin_rpt"/>
</dbReference>
<dbReference type="Pfam" id="PF13637">
    <property type="entry name" value="Ank_4"/>
    <property type="match status" value="1"/>
</dbReference>
<dbReference type="InterPro" id="IPR000719">
    <property type="entry name" value="Prot_kinase_dom"/>
</dbReference>
<dbReference type="PANTHER" id="PTHR24126:SF14">
    <property type="entry name" value="ANK_REP_REGION DOMAIN-CONTAINING PROTEIN"/>
    <property type="match status" value="1"/>
</dbReference>
<dbReference type="OrthoDB" id="4062651at2759"/>
<evidence type="ECO:0000256" key="2">
    <source>
        <dbReference type="ARBA" id="ARBA00023043"/>
    </source>
</evidence>
<dbReference type="SUPFAM" id="SSF56112">
    <property type="entry name" value="Protein kinase-like (PK-like)"/>
    <property type="match status" value="1"/>
</dbReference>
<dbReference type="Proteomes" id="UP000027195">
    <property type="component" value="Unassembled WGS sequence"/>
</dbReference>
<evidence type="ECO:0000256" key="1">
    <source>
        <dbReference type="ARBA" id="ARBA00022737"/>
    </source>
</evidence>
<organism evidence="5 6">
    <name type="scientific">Botryobasidium botryosum (strain FD-172 SS1)</name>
    <dbReference type="NCBI Taxonomy" id="930990"/>
    <lineage>
        <taxon>Eukaryota</taxon>
        <taxon>Fungi</taxon>
        <taxon>Dikarya</taxon>
        <taxon>Basidiomycota</taxon>
        <taxon>Agaricomycotina</taxon>
        <taxon>Agaricomycetes</taxon>
        <taxon>Cantharellales</taxon>
        <taxon>Botryobasidiaceae</taxon>
        <taxon>Botryobasidium</taxon>
    </lineage>
</organism>
<feature type="domain" description="Protein kinase" evidence="4">
    <location>
        <begin position="700"/>
        <end position="972"/>
    </location>
</feature>
<keyword evidence="1" id="KW-0677">Repeat</keyword>
<keyword evidence="6" id="KW-1185">Reference proteome</keyword>
<dbReference type="SMART" id="SM00248">
    <property type="entry name" value="ANK"/>
    <property type="match status" value="13"/>
</dbReference>
<keyword evidence="2 3" id="KW-0040">ANK repeat</keyword>
<evidence type="ECO:0000313" key="6">
    <source>
        <dbReference type="Proteomes" id="UP000027195"/>
    </source>
</evidence>
<dbReference type="HOGENOM" id="CLU_000288_7_25_1"/>
<gene>
    <name evidence="5" type="ORF">BOTBODRAFT_364079</name>
</gene>
<dbReference type="Pfam" id="PF07714">
    <property type="entry name" value="PK_Tyr_Ser-Thr"/>
    <property type="match status" value="1"/>
</dbReference>
<evidence type="ECO:0000313" key="5">
    <source>
        <dbReference type="EMBL" id="KDQ13646.1"/>
    </source>
</evidence>
<feature type="repeat" description="ANK" evidence="3">
    <location>
        <begin position="545"/>
        <end position="577"/>
    </location>
</feature>
<dbReference type="EMBL" id="KL198042">
    <property type="protein sequence ID" value="KDQ13646.1"/>
    <property type="molecule type" value="Genomic_DNA"/>
</dbReference>
<name>A0A067MPX2_BOTB1</name>
<evidence type="ECO:0000256" key="3">
    <source>
        <dbReference type="PROSITE-ProRule" id="PRU00023"/>
    </source>
</evidence>
<dbReference type="Gene3D" id="1.10.510.10">
    <property type="entry name" value="Transferase(Phosphotransferase) domain 1"/>
    <property type="match status" value="1"/>
</dbReference>
<dbReference type="AlphaFoldDB" id="A0A067MPX2"/>
<proteinExistence type="predicted"/>
<evidence type="ECO:0000259" key="4">
    <source>
        <dbReference type="PROSITE" id="PS50011"/>
    </source>
</evidence>
<sequence length="995" mass="106813">MSEIPTEATRFNELEGDVESVSCDGERTTRLHRAAKMADVNLVRLLVGAGADVGARTSHGFEPLHLACGHHSSPPTLPESIARVETMRALLAAGAGLESRTDMGDTSLALAFRYRFPFIVTFLLRAGADPSAIGKEGHLTTDFVVRLVRDRDGAKTVAATLEAGLPKNLRDEPLLNRAAFIGSPSAVIALLQAGAHPNSTGPLGECPLHYAAELMCHQGDTNDVATCFGAEQPDDIPKSTISIPGHFAPFPSGLEALRALVSAGAQIDRRCDYSATALLRAAKLRSPAAVLWLLQAGADPNIPQSSTYPIHFSHGLIEHPGGLEALKSLVQAGADVNAQDLYGQTALIFAARAGSPAVILFLLEAGAKPVTLDRDRRSPLHYSGVLFERPRGPEALGALVQAGLDIDARDAHGDTPLSCAGQAGSTGAMLWLLKAGAAPSSLSRQALEKLAKVPDGAEVITTLLGAGWDDGTLRRGGTLLHRAAFLGFAGVIDILIRRGEDPDARADDHDRPLHWAVEAPSVDSDINAIQALVSAGADANAAGAGGSSPLHRAASRGLVAAAQSLLEMGANANARDDRGYTPLYCAVESAAPDVLLVMTLLVDGGSDMNAVGEDGQTPTELGFALRSIPAVRLLIEKGAKLPDFAENGDHLLGIMRGIRQDMLLLQPSEQGDHIAVMYELYDRFKVFPSESPINQFEAKKTYAEPSGVGGFGECWEGIFLGRYRVAMKRPRPNIRENQAIRVRQRLEREVEAWKGLNHPHVVQFIGLCSMGTTVYMLSPWMENGNMSSFLQKQPSPNCAKLALQIAEGLQYLHTREPTIVHGNLKGTNVLITSSGDAVIADFGLSDMLVDATEPNDTRSWHAAGSWRWQAPELANAVTPEQATRTIASDIFALGRVLIEVFTFRVPFPEIRNEVELAKRAAAGELPKRPTDHNIIARGLDKRMWRLIADCCRFRPPTRPNVDEVVCRLQPDTARPGNGSPLVSVYRRLLTLLDSR</sequence>
<dbReference type="Gene3D" id="1.25.40.20">
    <property type="entry name" value="Ankyrin repeat-containing domain"/>
    <property type="match status" value="5"/>
</dbReference>